<evidence type="ECO:0000256" key="2">
    <source>
        <dbReference type="ARBA" id="ARBA00022448"/>
    </source>
</evidence>
<accession>A0ABP3L3L1</accession>
<dbReference type="PANTHER" id="PTHR47737">
    <property type="entry name" value="GLYCINE BETAINE/PROLINE BETAINE TRANSPORT SYSTEM PERMEASE PROTEIN PROW"/>
    <property type="match status" value="1"/>
</dbReference>
<feature type="chain" id="PRO_5047083254" evidence="6">
    <location>
        <begin position="21"/>
        <end position="307"/>
    </location>
</feature>
<comment type="caution">
    <text evidence="8">The sequence shown here is derived from an EMBL/GenBank/DDBJ whole genome shotgun (WGS) entry which is preliminary data.</text>
</comment>
<protein>
    <submittedName>
        <fullName evidence="8">Glycine/betaine ABC transporter substrate-binding protein</fullName>
    </submittedName>
</protein>
<feature type="signal peptide" evidence="6">
    <location>
        <begin position="1"/>
        <end position="20"/>
    </location>
</feature>
<evidence type="ECO:0000313" key="9">
    <source>
        <dbReference type="Proteomes" id="UP001500880"/>
    </source>
</evidence>
<evidence type="ECO:0000259" key="7">
    <source>
        <dbReference type="Pfam" id="PF04069"/>
    </source>
</evidence>
<feature type="region of interest" description="Disordered" evidence="5">
    <location>
        <begin position="24"/>
        <end position="43"/>
    </location>
</feature>
<name>A0ABP3L3L1_9BACI</name>
<evidence type="ECO:0000256" key="5">
    <source>
        <dbReference type="SAM" id="MobiDB-lite"/>
    </source>
</evidence>
<evidence type="ECO:0000313" key="8">
    <source>
        <dbReference type="EMBL" id="GAA0492595.1"/>
    </source>
</evidence>
<comment type="subcellular location">
    <subcellularLocation>
        <location evidence="1">Cell membrane</location>
    </subcellularLocation>
</comment>
<dbReference type="Proteomes" id="UP001500880">
    <property type="component" value="Unassembled WGS sequence"/>
</dbReference>
<dbReference type="Gene3D" id="3.40.190.100">
    <property type="entry name" value="Glycine betaine-binding periplasmic protein, domain 2"/>
    <property type="match status" value="1"/>
</dbReference>
<feature type="domain" description="ABC-type glycine betaine transport system substrate-binding" evidence="7">
    <location>
        <begin position="38"/>
        <end position="185"/>
    </location>
</feature>
<dbReference type="PANTHER" id="PTHR47737:SF1">
    <property type="entry name" value="GLYCINE BETAINE_PROLINE BETAINE TRANSPORT SYSTEM PERMEASE PROTEIN PROW"/>
    <property type="match status" value="1"/>
</dbReference>
<evidence type="ECO:0000256" key="4">
    <source>
        <dbReference type="ARBA" id="ARBA00023136"/>
    </source>
</evidence>
<evidence type="ECO:0000256" key="3">
    <source>
        <dbReference type="ARBA" id="ARBA00022475"/>
    </source>
</evidence>
<feature type="domain" description="ABC-type glycine betaine transport system substrate-binding" evidence="7">
    <location>
        <begin position="203"/>
        <end position="306"/>
    </location>
</feature>
<proteinExistence type="predicted"/>
<dbReference type="RefSeq" id="WP_343840038.1">
    <property type="nucleotide sequence ID" value="NZ_BAAADO010000003.1"/>
</dbReference>
<keyword evidence="6" id="KW-0732">Signal</keyword>
<dbReference type="Pfam" id="PF04069">
    <property type="entry name" value="OpuAC"/>
    <property type="match status" value="2"/>
</dbReference>
<keyword evidence="9" id="KW-1185">Reference proteome</keyword>
<keyword evidence="2" id="KW-0813">Transport</keyword>
<dbReference type="Gene3D" id="3.10.105.10">
    <property type="entry name" value="Dipeptide-binding Protein, Domain 3"/>
    <property type="match status" value="1"/>
</dbReference>
<dbReference type="EMBL" id="BAAADO010000003">
    <property type="protein sequence ID" value="GAA0492595.1"/>
    <property type="molecule type" value="Genomic_DNA"/>
</dbReference>
<keyword evidence="4" id="KW-0472">Membrane</keyword>
<dbReference type="SUPFAM" id="SSF53850">
    <property type="entry name" value="Periplasmic binding protein-like II"/>
    <property type="match status" value="2"/>
</dbReference>
<organism evidence="8 9">
    <name type="scientific">Salinibacillus aidingensis</name>
    <dbReference type="NCBI Taxonomy" id="237684"/>
    <lineage>
        <taxon>Bacteria</taxon>
        <taxon>Bacillati</taxon>
        <taxon>Bacillota</taxon>
        <taxon>Bacilli</taxon>
        <taxon>Bacillales</taxon>
        <taxon>Bacillaceae</taxon>
        <taxon>Salinibacillus</taxon>
    </lineage>
</organism>
<sequence length="307" mass="34177">MIRKLLWVTLTFALAVTLTACGGNESQDQNQGQSDDTNNESTSVGEKLEYTITGIDPGAGIMGQAEDALKEYSLDNWEIQSSSGAAMTAALEKAIDEKKPIIVTGWIPHWKFMRFDLKMLDDPKGVFGGEEQINTLVRKGLEEDMPGAYKFFDQFNWEPEHLQDVMLSIEEGKEEQKAAEEWVKEHEDLVSTWTEGVESGNGKEIKMTYVSWSDVIASSNVVKYVLENKLDYNVELVLVEPGPMFASVAEGDADAMIGAWLPSTHKSYLEQYKEDLVDLGVNLTGTRNGLVVPSYMDIDSIEDLKAE</sequence>
<reference evidence="9" key="1">
    <citation type="journal article" date="2019" name="Int. J. Syst. Evol. Microbiol.">
        <title>The Global Catalogue of Microorganisms (GCM) 10K type strain sequencing project: providing services to taxonomists for standard genome sequencing and annotation.</title>
        <authorList>
            <consortium name="The Broad Institute Genomics Platform"/>
            <consortium name="The Broad Institute Genome Sequencing Center for Infectious Disease"/>
            <person name="Wu L."/>
            <person name="Ma J."/>
        </authorList>
    </citation>
    <scope>NUCLEOTIDE SEQUENCE [LARGE SCALE GENOMIC DNA]</scope>
    <source>
        <strain evidence="9">JCM 12389</strain>
    </source>
</reference>
<evidence type="ECO:0000256" key="1">
    <source>
        <dbReference type="ARBA" id="ARBA00004236"/>
    </source>
</evidence>
<dbReference type="PROSITE" id="PS51257">
    <property type="entry name" value="PROKAR_LIPOPROTEIN"/>
    <property type="match status" value="1"/>
</dbReference>
<evidence type="ECO:0000256" key="6">
    <source>
        <dbReference type="SAM" id="SignalP"/>
    </source>
</evidence>
<gene>
    <name evidence="8" type="ORF">GCM10008986_18700</name>
</gene>
<keyword evidence="3" id="KW-1003">Cell membrane</keyword>
<dbReference type="InterPro" id="IPR007210">
    <property type="entry name" value="ABC_Gly_betaine_transp_sub-bd"/>
</dbReference>